<reference evidence="3 4" key="1">
    <citation type="journal article" date="2010" name="Stand. Genomic Sci.">
        <title>Complete genome sequence of Meiothermus silvanus type strain (VI-R2).</title>
        <authorList>
            <person name="Sikorski J."/>
            <person name="Tindall B.J."/>
            <person name="Lowry S."/>
            <person name="Lucas S."/>
            <person name="Nolan M."/>
            <person name="Copeland A."/>
            <person name="Glavina Del Rio T."/>
            <person name="Tice H."/>
            <person name="Cheng J.F."/>
            <person name="Han C."/>
            <person name="Pitluck S."/>
            <person name="Liolios K."/>
            <person name="Ivanova N."/>
            <person name="Mavromatis K."/>
            <person name="Mikhailova N."/>
            <person name="Pati A."/>
            <person name="Goodwin L."/>
            <person name="Chen A."/>
            <person name="Palaniappan K."/>
            <person name="Land M."/>
            <person name="Hauser L."/>
            <person name="Chang Y.J."/>
            <person name="Jeffries C.D."/>
            <person name="Rohde M."/>
            <person name="Goker M."/>
            <person name="Woyke T."/>
            <person name="Bristow J."/>
            <person name="Eisen J.A."/>
            <person name="Markowitz V."/>
            <person name="Hugenholtz P."/>
            <person name="Kyrpides N.C."/>
            <person name="Klenk H.P."/>
            <person name="Lapidus A."/>
        </authorList>
    </citation>
    <scope>NUCLEOTIDE SEQUENCE [LARGE SCALE GENOMIC DNA]</scope>
    <source>
        <strain evidence="4">ATCC 700542 / DSM 9946 / VI-R2</strain>
    </source>
</reference>
<dbReference type="PROSITE" id="PS50263">
    <property type="entry name" value="CN_HYDROLASE"/>
    <property type="match status" value="1"/>
</dbReference>
<dbReference type="eggNOG" id="COG0388">
    <property type="taxonomic scope" value="Bacteria"/>
</dbReference>
<dbReference type="InterPro" id="IPR050345">
    <property type="entry name" value="Aliph_Amidase/BUP"/>
</dbReference>
<accession>D7BHI0</accession>
<dbReference type="Gene3D" id="3.60.110.10">
    <property type="entry name" value="Carbon-nitrogen hydrolase"/>
    <property type="match status" value="1"/>
</dbReference>
<keyword evidence="4" id="KW-1185">Reference proteome</keyword>
<protein>
    <submittedName>
        <fullName evidence="3">Nitrilase/cyanide hydratase and apolipoprotein N-acyltransferase</fullName>
    </submittedName>
</protein>
<dbReference type="EMBL" id="CP002042">
    <property type="protein sequence ID" value="ADH62218.1"/>
    <property type="molecule type" value="Genomic_DNA"/>
</dbReference>
<name>D7BHI0_ALLS1</name>
<sequence>MIRHAVLQLKPEKGQIRKNLQHIAQALSELRSYKPQVAVLPEAYLTGYFLQGGVRELAMTREELSERLGVMYQSLDWGEPLDLIVGFYELDSGVYYNSAAYFELGGRGLLHVHRKVFLPTYGVFDEERYISRGNRIQAFDTRYGRVALLICEDFWHSLTATIAALDGAEILYVPSASPARGFAGAEPANVARWKSLCQAVAAEHGVYVVLSSLVGLEAGKGLAGGSVVAGPEGNLLAQAPAFEEAALIAEIDLERLAPVRYDNPLLPDLEGGLPLLMNDLQRVMRQPGKTAAHGKKAGWI</sequence>
<dbReference type="InterPro" id="IPR003010">
    <property type="entry name" value="C-N_Hydrolase"/>
</dbReference>
<dbReference type="KEGG" id="msv:Mesil_0276"/>
<organism evidence="3 4">
    <name type="scientific">Allomeiothermus silvanus (strain ATCC 700542 / DSM 9946 / NBRC 106475 / NCIMB 13440 / VI-R2)</name>
    <name type="common">Thermus silvanus</name>
    <dbReference type="NCBI Taxonomy" id="526227"/>
    <lineage>
        <taxon>Bacteria</taxon>
        <taxon>Thermotogati</taxon>
        <taxon>Deinococcota</taxon>
        <taxon>Deinococci</taxon>
        <taxon>Thermales</taxon>
        <taxon>Thermaceae</taxon>
        <taxon>Allomeiothermus</taxon>
    </lineage>
</organism>
<dbReference type="RefSeq" id="WP_013156825.1">
    <property type="nucleotide sequence ID" value="NC_014212.1"/>
</dbReference>
<dbReference type="PANTHER" id="PTHR43674">
    <property type="entry name" value="NITRILASE C965.09-RELATED"/>
    <property type="match status" value="1"/>
</dbReference>
<dbReference type="STRING" id="526227.Mesil_0276"/>
<dbReference type="OrthoDB" id="9811121at2"/>
<evidence type="ECO:0000313" key="4">
    <source>
        <dbReference type="Proteomes" id="UP000001916"/>
    </source>
</evidence>
<dbReference type="AlphaFoldDB" id="D7BHI0"/>
<feature type="domain" description="CN hydrolase" evidence="2">
    <location>
        <begin position="2"/>
        <end position="253"/>
    </location>
</feature>
<dbReference type="HOGENOM" id="CLU_030130_3_6_0"/>
<proteinExistence type="predicted"/>
<keyword evidence="1" id="KW-0378">Hydrolase</keyword>
<dbReference type="Pfam" id="PF00795">
    <property type="entry name" value="CN_hydrolase"/>
    <property type="match status" value="1"/>
</dbReference>
<evidence type="ECO:0000259" key="2">
    <source>
        <dbReference type="PROSITE" id="PS50263"/>
    </source>
</evidence>
<dbReference type="PANTHER" id="PTHR43674:SF2">
    <property type="entry name" value="BETA-UREIDOPROPIONASE"/>
    <property type="match status" value="1"/>
</dbReference>
<dbReference type="GO" id="GO:0033388">
    <property type="term" value="P:putrescine biosynthetic process from arginine"/>
    <property type="evidence" value="ECO:0007669"/>
    <property type="project" value="TreeGrafter"/>
</dbReference>
<dbReference type="SUPFAM" id="SSF56317">
    <property type="entry name" value="Carbon-nitrogen hydrolase"/>
    <property type="match status" value="1"/>
</dbReference>
<evidence type="ECO:0000256" key="1">
    <source>
        <dbReference type="ARBA" id="ARBA00022801"/>
    </source>
</evidence>
<gene>
    <name evidence="3" type="ordered locus">Mesil_0276</name>
</gene>
<evidence type="ECO:0000313" key="3">
    <source>
        <dbReference type="EMBL" id="ADH62218.1"/>
    </source>
</evidence>
<dbReference type="GO" id="GO:0050126">
    <property type="term" value="F:N-carbamoylputrescine amidase activity"/>
    <property type="evidence" value="ECO:0007669"/>
    <property type="project" value="TreeGrafter"/>
</dbReference>
<dbReference type="Proteomes" id="UP000001916">
    <property type="component" value="Chromosome"/>
</dbReference>
<dbReference type="InterPro" id="IPR036526">
    <property type="entry name" value="C-N_Hydrolase_sf"/>
</dbReference>